<proteinExistence type="inferred from homology"/>
<dbReference type="GO" id="GO:0042597">
    <property type="term" value="C:periplasmic space"/>
    <property type="evidence" value="ECO:0007669"/>
    <property type="project" value="UniProtKB-SubCell"/>
</dbReference>
<dbReference type="GO" id="GO:1902358">
    <property type="term" value="P:sulfate transmembrane transport"/>
    <property type="evidence" value="ECO:0007669"/>
    <property type="project" value="InterPro"/>
</dbReference>
<comment type="similarity">
    <text evidence="2">Belongs to the prokaryotic sulfate-binding protein family.</text>
</comment>
<evidence type="ECO:0000256" key="1">
    <source>
        <dbReference type="ARBA" id="ARBA00004418"/>
    </source>
</evidence>
<reference evidence="6" key="1">
    <citation type="journal article" date="2021" name="PeerJ">
        <title>Extensive microbial diversity within the chicken gut microbiome revealed by metagenomics and culture.</title>
        <authorList>
            <person name="Gilroy R."/>
            <person name="Ravi A."/>
            <person name="Getino M."/>
            <person name="Pursley I."/>
            <person name="Horton D.L."/>
            <person name="Alikhan N.F."/>
            <person name="Baker D."/>
            <person name="Gharbi K."/>
            <person name="Hall N."/>
            <person name="Watson M."/>
            <person name="Adriaenssens E.M."/>
            <person name="Foster-Nyarko E."/>
            <person name="Jarju S."/>
            <person name="Secka A."/>
            <person name="Antonio M."/>
            <person name="Oren A."/>
            <person name="Chaudhuri R.R."/>
            <person name="La Ragione R."/>
            <person name="Hildebrand F."/>
            <person name="Pallen M.J."/>
        </authorList>
    </citation>
    <scope>NUCLEOTIDE SEQUENCE</scope>
    <source>
        <strain evidence="6">ChiHjej13B12-4958</strain>
    </source>
</reference>
<evidence type="ECO:0000256" key="4">
    <source>
        <dbReference type="ARBA" id="ARBA00022729"/>
    </source>
</evidence>
<evidence type="ECO:0000313" key="7">
    <source>
        <dbReference type="Proteomes" id="UP000823858"/>
    </source>
</evidence>
<dbReference type="AlphaFoldDB" id="A0A9D2QDY9"/>
<comment type="subcellular location">
    <subcellularLocation>
        <location evidence="1">Periplasm</location>
    </subcellularLocation>
</comment>
<dbReference type="GO" id="GO:0140104">
    <property type="term" value="F:molecular carrier activity"/>
    <property type="evidence" value="ECO:0007669"/>
    <property type="project" value="InterPro"/>
</dbReference>
<dbReference type="PANTHER" id="PTHR30368:SF2">
    <property type="entry name" value="SULFATE-BINDING PROTEIN"/>
    <property type="match status" value="1"/>
</dbReference>
<comment type="caution">
    <text evidence="6">The sequence shown here is derived from an EMBL/GenBank/DDBJ whole genome shotgun (WGS) entry which is preliminary data.</text>
</comment>
<reference evidence="6" key="2">
    <citation type="submission" date="2021-04" db="EMBL/GenBank/DDBJ databases">
        <authorList>
            <person name="Gilroy R."/>
        </authorList>
    </citation>
    <scope>NUCLEOTIDE SEQUENCE</scope>
    <source>
        <strain evidence="6">ChiHjej13B12-4958</strain>
    </source>
</reference>
<evidence type="ECO:0000256" key="3">
    <source>
        <dbReference type="ARBA" id="ARBA00022448"/>
    </source>
</evidence>
<dbReference type="InterPro" id="IPR005669">
    <property type="entry name" value="Thiosulph/SO4-bd"/>
</dbReference>
<evidence type="ECO:0000256" key="2">
    <source>
        <dbReference type="ARBA" id="ARBA00006099"/>
    </source>
</evidence>
<dbReference type="PANTHER" id="PTHR30368">
    <property type="entry name" value="SULFATE-BINDING PROTEIN"/>
    <property type="match status" value="1"/>
</dbReference>
<sequence length="404" mass="43401">MAFRPSLGAVLAGIGFVAVAGVFVAPGGTIDDPDTADASSGDHRLNLVAYAVPKPGFEKLIHGFRETDEGADTGFAESYGASGDQARKVARHMPTDLVNFSVEPDITRLVDSGQVREDWKDDVPGDESGVSVPFGSVVAFVTREGNPEGLESWDDLLEPGVEVISPNPASSGSAKWNLLAPYASWFFQALGDGDGADYSASDIENAHEESYEAAHEEALAKVTQLVGEHFTVRPKSGREATSAFEAGQGDVLLSYENEAIELDRTGGRIDYTVPDDTFRIENPVAVVDTSDDPDGDLAKATEFRDYLFTPEAEKLWASAGFRPTPDLFGNSTEVIDTLPDEEKNAFRETDTVYTIDQLAEAFTVLDPSLEGEDAWDIVDNVLFNRAEPGSGEDDGAITTIYKAV</sequence>
<organism evidence="6 7">
    <name type="scientific">Candidatus Corynebacterium faecigallinarum</name>
    <dbReference type="NCBI Taxonomy" id="2838528"/>
    <lineage>
        <taxon>Bacteria</taxon>
        <taxon>Bacillati</taxon>
        <taxon>Actinomycetota</taxon>
        <taxon>Actinomycetes</taxon>
        <taxon>Mycobacteriales</taxon>
        <taxon>Corynebacteriaceae</taxon>
        <taxon>Corynebacterium</taxon>
    </lineage>
</organism>
<keyword evidence="3" id="KW-0813">Transport</keyword>
<dbReference type="Pfam" id="PF13531">
    <property type="entry name" value="SBP_bac_11"/>
    <property type="match status" value="1"/>
</dbReference>
<name>A0A9D2QDY9_9CORY</name>
<dbReference type="Proteomes" id="UP000823858">
    <property type="component" value="Unassembled WGS sequence"/>
</dbReference>
<protein>
    <submittedName>
        <fullName evidence="6">Extracellular solute-binding protein</fullName>
    </submittedName>
</protein>
<dbReference type="Gene3D" id="3.40.190.10">
    <property type="entry name" value="Periplasmic binding protein-like II"/>
    <property type="match status" value="2"/>
</dbReference>
<keyword evidence="5" id="KW-0574">Periplasm</keyword>
<evidence type="ECO:0000313" key="6">
    <source>
        <dbReference type="EMBL" id="HJC85443.1"/>
    </source>
</evidence>
<evidence type="ECO:0000256" key="5">
    <source>
        <dbReference type="ARBA" id="ARBA00022764"/>
    </source>
</evidence>
<dbReference type="SUPFAM" id="SSF53850">
    <property type="entry name" value="Periplasmic binding protein-like II"/>
    <property type="match status" value="1"/>
</dbReference>
<accession>A0A9D2QDY9</accession>
<dbReference type="EMBL" id="DWVP01000019">
    <property type="protein sequence ID" value="HJC85443.1"/>
    <property type="molecule type" value="Genomic_DNA"/>
</dbReference>
<keyword evidence="4" id="KW-0732">Signal</keyword>
<gene>
    <name evidence="6" type="ORF">H9751_07855</name>
</gene>